<dbReference type="OrthoDB" id="9977957at2"/>
<protein>
    <submittedName>
        <fullName evidence="1">Uncharacterized protein</fullName>
    </submittedName>
</protein>
<dbReference type="AlphaFoldDB" id="A0A2N3LG98"/>
<keyword evidence="2" id="KW-1185">Reference proteome</keyword>
<dbReference type="EMBL" id="PIQO01000017">
    <property type="protein sequence ID" value="PKR83543.1"/>
    <property type="molecule type" value="Genomic_DNA"/>
</dbReference>
<dbReference type="Proteomes" id="UP000233440">
    <property type="component" value="Unassembled WGS sequence"/>
</dbReference>
<evidence type="ECO:0000313" key="1">
    <source>
        <dbReference type="EMBL" id="PKR83543.1"/>
    </source>
</evidence>
<dbReference type="RefSeq" id="WP_101355683.1">
    <property type="nucleotide sequence ID" value="NZ_PIQO01000017.1"/>
</dbReference>
<proteinExistence type="predicted"/>
<accession>A0A2N3LG98</accession>
<sequence>METETQQEKLLSELNNIYFKMDELFKYIDDHKLTDYQSLLAYIDLKQIRFSLDKIHNKLR</sequence>
<reference evidence="1 2" key="1">
    <citation type="submission" date="2017-11" db="EMBL/GenBank/DDBJ databases">
        <title>Bacillus camelliae sp. nov., isolated from pu'er tea.</title>
        <authorList>
            <person name="Niu L."/>
        </authorList>
    </citation>
    <scope>NUCLEOTIDE SEQUENCE [LARGE SCALE GENOMIC DNA]</scope>
    <source>
        <strain evidence="1 2">7578-1</strain>
    </source>
</reference>
<name>A0A2N3LG98_9BACI</name>
<comment type="caution">
    <text evidence="1">The sequence shown here is derived from an EMBL/GenBank/DDBJ whole genome shotgun (WGS) entry which is preliminary data.</text>
</comment>
<gene>
    <name evidence="1" type="ORF">CWO92_18430</name>
</gene>
<organism evidence="1 2">
    <name type="scientific">Heyndrickxia camelliae</name>
    <dbReference type="NCBI Taxonomy" id="1707093"/>
    <lineage>
        <taxon>Bacteria</taxon>
        <taxon>Bacillati</taxon>
        <taxon>Bacillota</taxon>
        <taxon>Bacilli</taxon>
        <taxon>Bacillales</taxon>
        <taxon>Bacillaceae</taxon>
        <taxon>Heyndrickxia</taxon>
    </lineage>
</organism>
<evidence type="ECO:0000313" key="2">
    <source>
        <dbReference type="Proteomes" id="UP000233440"/>
    </source>
</evidence>